<feature type="compositionally biased region" description="Polar residues" evidence="1">
    <location>
        <begin position="305"/>
        <end position="317"/>
    </location>
</feature>
<dbReference type="NCBIfam" id="TIGR03773">
    <property type="entry name" value="anch_rpt_wall"/>
    <property type="match status" value="1"/>
</dbReference>
<proteinExistence type="predicted"/>
<organism evidence="4 5">
    <name type="scientific">Arcanobacterium wilhelmae</name>
    <dbReference type="NCBI Taxonomy" id="1803177"/>
    <lineage>
        <taxon>Bacteria</taxon>
        <taxon>Bacillati</taxon>
        <taxon>Actinomycetota</taxon>
        <taxon>Actinomycetes</taxon>
        <taxon>Actinomycetales</taxon>
        <taxon>Actinomycetaceae</taxon>
        <taxon>Arcanobacterium</taxon>
    </lineage>
</organism>
<feature type="signal peptide" evidence="3">
    <location>
        <begin position="1"/>
        <end position="26"/>
    </location>
</feature>
<feature type="region of interest" description="Disordered" evidence="1">
    <location>
        <begin position="845"/>
        <end position="873"/>
    </location>
</feature>
<feature type="region of interest" description="Disordered" evidence="1">
    <location>
        <begin position="1149"/>
        <end position="1222"/>
    </location>
</feature>
<dbReference type="PANTHER" id="PTHR24216:SF65">
    <property type="entry name" value="PAXILLIN-LIKE PROTEIN 1"/>
    <property type="match status" value="1"/>
</dbReference>
<feature type="compositionally biased region" description="Basic and acidic residues" evidence="1">
    <location>
        <begin position="572"/>
        <end position="582"/>
    </location>
</feature>
<feature type="transmembrane region" description="Helical" evidence="2">
    <location>
        <begin position="1494"/>
        <end position="1511"/>
    </location>
</feature>
<feature type="chain" id="PRO_5047532453" evidence="3">
    <location>
        <begin position="27"/>
        <end position="1516"/>
    </location>
</feature>
<name>A0ABT9NCY6_9ACTO</name>
<feature type="compositionally biased region" description="Polar residues" evidence="1">
    <location>
        <begin position="1187"/>
        <end position="1200"/>
    </location>
</feature>
<feature type="region of interest" description="Disordered" evidence="1">
    <location>
        <begin position="207"/>
        <end position="347"/>
    </location>
</feature>
<dbReference type="PANTHER" id="PTHR24216">
    <property type="entry name" value="PAXILLIN-RELATED"/>
    <property type="match status" value="1"/>
</dbReference>
<evidence type="ECO:0000313" key="4">
    <source>
        <dbReference type="EMBL" id="MDP9801574.1"/>
    </source>
</evidence>
<keyword evidence="2" id="KW-0812">Transmembrane</keyword>
<dbReference type="NCBIfam" id="TIGR03769">
    <property type="entry name" value="P_ac_wall_RPT"/>
    <property type="match status" value="4"/>
</dbReference>
<keyword evidence="5" id="KW-1185">Reference proteome</keyword>
<keyword evidence="2" id="KW-1133">Transmembrane helix</keyword>
<feature type="compositionally biased region" description="Low complexity" evidence="1">
    <location>
        <begin position="1174"/>
        <end position="1186"/>
    </location>
</feature>
<sequence length="1516" mass="159633">MKMKALKSAVLAAAASLFFVSTTPVAATAADGPVFSENHTDGFYVVTDTGTPVLKTRNGLANTVYDGNATFIIDPSAYDDGSYEFAQFEKTGHTAYYSVNQRSYFEPGWSGNPTGNGFTALGVLFTDVKGPGELSLYGNNLTNDEDISPVLAGDQYFIRKGTYLPILGHTHAHWYFQKAGDYTFKVVPLGVKNGEVIRGEEVTQTYKVTKSEDDSSPASPVVDRGEDPTAKDRPQGVRAEDLSSSAPAPKEEPSAAPSTEPAPTPTDTPSTQPSEDVDADAPADGETSAAPSADAPEPDTKDTETPGTDESQDTGSGWNWGGLFGDNEDDGTPDWVDSPPAAWKPVETPATLAGGHLDAFYVYSSDLESVDLLTKEDITGQGVIRTPESARFVMNADTYETGLEYKLPGGETTGYISPSVKAKKGLYPGFASNQYTKNEVKNAKVVFESITGPGKLAFMDANLDGTFQTVLDGGKYYVEDGASFSVPASYHKHTHWIFTKPGKYVIKAKVVAETESGPVESSLKTYNWFVKPNDADPNKDAAGDLSELDKAPEAKAGDPKTNAPDPSASESPKAEETPKTEEPSSAPSENDDTTPEAPKASFPWVELVPGIVKPTPAPEPSPAPTSAPTPKDNETLAPKAPVEKKLEIARGHIDLINVSADGKKLVLNAKDDTTGETPVLRAPESFYLRVSDKSKRDIPGKLAKETAPNGYLLSQNGEDQTYAPFAGWDTTLVQPAYEQIRIHFNKVTTPEGGKVFMFGSDRRGKLVSPLEGGNMELNSGDSILQETPMHVHTSWLFTQPGVYTMKVQAEDAKGALAAGSLMGLPKADSVKVKSNEATYTWLIGDATEQPAPSTTPTPNAEADTPEMPQPGDSALDAIKDQLAEISGKLDTLDAILDAINKAKDPSVIEAPDAPKAEATPMAPQTSQAPEQKGPDASVTTPVAPETQEPPAQADPQTKVTLFDHGHFDLFNVFAKDGKVLLAAKEDTTGKPVLHKPESIALRVKSDRFIITPDTFPSIFPKEVFFLPANDADTSQMVWPGWDTSAVRPNFEATKIVFDKVEGPGQVFLSRSDAFGGVAPALKSGNFAISAGDYIDQVNPAHVHANWMFEKEGIYTFTVHAESTPVMGGDPVKSNVGVYTIVVGDNTKLPGAVAPKAEQKKPQTPKKKTGEHKNTGSNTQSTSNGTSEATTTGTGDGSSNAGADPAPSATYSSSSAGGSTREACTFVPDKSANEVSAKEAKPNTPAAGNAGLNLVPMVKDDRAVPAKWVSPSSLTFGISNAGKATTPQNIGAISQGTPVWMISSSQVGGVPWLGMNTQHPSALENISGATSISLTSFSGPGMMEVFTSGNLGNAVGQAWFSGNGNRGSGTATIPANTHVHPNWMFTKEGTYKVGLTLSATTKDGKRVSGNTTLTFVVGGSGSANSGHFDFGPQLVSGSVAADTPTSTSGSAVSSMPKGKWVTASGAPCTPSKAELKAAGFPSNLSYTGTVGVPEGLVLMLTAIAVGSVLVGMRKKRY</sequence>
<dbReference type="InterPro" id="IPR022395">
    <property type="entry name" value="CHP03773_ABC_transptr-like"/>
</dbReference>
<feature type="compositionally biased region" description="Low complexity" evidence="1">
    <location>
        <begin position="243"/>
        <end position="259"/>
    </location>
</feature>
<feature type="region of interest" description="Disordered" evidence="1">
    <location>
        <begin position="551"/>
        <end position="636"/>
    </location>
</feature>
<keyword evidence="2" id="KW-0472">Membrane</keyword>
<accession>A0ABT9NCY6</accession>
<feature type="compositionally biased region" description="Low complexity" evidence="1">
    <location>
        <begin position="1207"/>
        <end position="1219"/>
    </location>
</feature>
<feature type="region of interest" description="Disordered" evidence="1">
    <location>
        <begin position="912"/>
        <end position="954"/>
    </location>
</feature>
<evidence type="ECO:0000256" key="1">
    <source>
        <dbReference type="SAM" id="MobiDB-lite"/>
    </source>
</evidence>
<gene>
    <name evidence="4" type="ORF">J2S49_001650</name>
</gene>
<protein>
    <submittedName>
        <fullName evidence="4">ABC transporter-associated repeat protein</fullName>
    </submittedName>
</protein>
<evidence type="ECO:0000313" key="5">
    <source>
        <dbReference type="Proteomes" id="UP001235966"/>
    </source>
</evidence>
<dbReference type="InterPro" id="IPR022435">
    <property type="entry name" value="Surface-anchored_actinobac"/>
</dbReference>
<evidence type="ECO:0000256" key="3">
    <source>
        <dbReference type="SAM" id="SignalP"/>
    </source>
</evidence>
<dbReference type="RefSeq" id="WP_278059724.1">
    <property type="nucleotide sequence ID" value="NZ_CP121247.1"/>
</dbReference>
<keyword evidence="3" id="KW-0732">Signal</keyword>
<feature type="compositionally biased region" description="Pro residues" evidence="1">
    <location>
        <begin position="615"/>
        <end position="627"/>
    </location>
</feature>
<feature type="compositionally biased region" description="Low complexity" evidence="1">
    <location>
        <begin position="286"/>
        <end position="295"/>
    </location>
</feature>
<comment type="caution">
    <text evidence="4">The sequence shown here is derived from an EMBL/GenBank/DDBJ whole genome shotgun (WGS) entry which is preliminary data.</text>
</comment>
<reference evidence="4 5" key="1">
    <citation type="submission" date="2023-07" db="EMBL/GenBank/DDBJ databases">
        <title>Sequencing the genomes of 1000 actinobacteria strains.</title>
        <authorList>
            <person name="Klenk H.-P."/>
        </authorList>
    </citation>
    <scope>NUCLEOTIDE SEQUENCE [LARGE SCALE GENOMIC DNA]</scope>
    <source>
        <strain evidence="4 5">DSM 102162</strain>
    </source>
</reference>
<dbReference type="Proteomes" id="UP001235966">
    <property type="component" value="Unassembled WGS sequence"/>
</dbReference>
<evidence type="ECO:0000256" key="2">
    <source>
        <dbReference type="SAM" id="Phobius"/>
    </source>
</evidence>
<dbReference type="NCBIfam" id="NF038134">
    <property type="entry name" value="choice_anch_M"/>
    <property type="match status" value="4"/>
</dbReference>
<dbReference type="EMBL" id="JAUSQW010000001">
    <property type="protein sequence ID" value="MDP9801574.1"/>
    <property type="molecule type" value="Genomic_DNA"/>
</dbReference>
<feature type="compositionally biased region" description="Basic and acidic residues" evidence="1">
    <location>
        <begin position="223"/>
        <end position="241"/>
    </location>
</feature>